<evidence type="ECO:0000313" key="3">
    <source>
        <dbReference type="Proteomes" id="UP001241169"/>
    </source>
</evidence>
<accession>A0ABQ9SZ18</accession>
<name>A0ABQ9SZ18_9PEZI</name>
<sequence>SERKSAHAHSTAESQRSLPSQQLNAYRNQAPSEDSNIYRVAYQNADMSASAARHMGRIAADLVKFTGRFDGSSS</sequence>
<protein>
    <submittedName>
        <fullName evidence="2">Uncharacterized protein</fullName>
    </submittedName>
</protein>
<evidence type="ECO:0000313" key="2">
    <source>
        <dbReference type="EMBL" id="KAK1544759.1"/>
    </source>
</evidence>
<dbReference type="EMBL" id="MOPA01000002">
    <property type="protein sequence ID" value="KAK1544759.1"/>
    <property type="molecule type" value="Genomic_DNA"/>
</dbReference>
<proteinExistence type="predicted"/>
<evidence type="ECO:0000256" key="1">
    <source>
        <dbReference type="SAM" id="MobiDB-lite"/>
    </source>
</evidence>
<dbReference type="RefSeq" id="XP_060353877.1">
    <property type="nucleotide sequence ID" value="XM_060486549.1"/>
</dbReference>
<gene>
    <name evidence="2" type="ORF">CPAR01_02261</name>
</gene>
<keyword evidence="3" id="KW-1185">Reference proteome</keyword>
<reference evidence="2 3" key="1">
    <citation type="submission" date="2016-10" db="EMBL/GenBank/DDBJ databases">
        <title>The genome sequence of Colletotrichum fioriniae PJ7.</title>
        <authorList>
            <person name="Baroncelli R."/>
        </authorList>
    </citation>
    <scope>NUCLEOTIDE SEQUENCE [LARGE SCALE GENOMIC DNA]</scope>
    <source>
        <strain evidence="2 3">IMI 384185</strain>
    </source>
</reference>
<feature type="compositionally biased region" description="Polar residues" evidence="1">
    <location>
        <begin position="11"/>
        <end position="32"/>
    </location>
</feature>
<dbReference type="Proteomes" id="UP001241169">
    <property type="component" value="Unassembled WGS sequence"/>
</dbReference>
<dbReference type="GeneID" id="85370448"/>
<feature type="non-terminal residue" evidence="2">
    <location>
        <position position="1"/>
    </location>
</feature>
<organism evidence="2 3">
    <name type="scientific">Colletotrichum paranaense</name>
    <dbReference type="NCBI Taxonomy" id="1914294"/>
    <lineage>
        <taxon>Eukaryota</taxon>
        <taxon>Fungi</taxon>
        <taxon>Dikarya</taxon>
        <taxon>Ascomycota</taxon>
        <taxon>Pezizomycotina</taxon>
        <taxon>Sordariomycetes</taxon>
        <taxon>Hypocreomycetidae</taxon>
        <taxon>Glomerellales</taxon>
        <taxon>Glomerellaceae</taxon>
        <taxon>Colletotrichum</taxon>
        <taxon>Colletotrichum acutatum species complex</taxon>
    </lineage>
</organism>
<comment type="caution">
    <text evidence="2">The sequence shown here is derived from an EMBL/GenBank/DDBJ whole genome shotgun (WGS) entry which is preliminary data.</text>
</comment>
<feature type="region of interest" description="Disordered" evidence="1">
    <location>
        <begin position="1"/>
        <end position="32"/>
    </location>
</feature>